<gene>
    <name evidence="1" type="ORF">C4D60_Mb10t05520</name>
</gene>
<comment type="caution">
    <text evidence="1">The sequence shown here is derived from an EMBL/GenBank/DDBJ whole genome shotgun (WGS) entry which is preliminary data.</text>
</comment>
<evidence type="ECO:0000313" key="1">
    <source>
        <dbReference type="EMBL" id="THU52586.1"/>
    </source>
</evidence>
<organism evidence="1 2">
    <name type="scientific">Musa balbisiana</name>
    <name type="common">Banana</name>
    <dbReference type="NCBI Taxonomy" id="52838"/>
    <lineage>
        <taxon>Eukaryota</taxon>
        <taxon>Viridiplantae</taxon>
        <taxon>Streptophyta</taxon>
        <taxon>Embryophyta</taxon>
        <taxon>Tracheophyta</taxon>
        <taxon>Spermatophyta</taxon>
        <taxon>Magnoliopsida</taxon>
        <taxon>Liliopsida</taxon>
        <taxon>Zingiberales</taxon>
        <taxon>Musaceae</taxon>
        <taxon>Musa</taxon>
    </lineage>
</organism>
<reference evidence="1 2" key="1">
    <citation type="journal article" date="2019" name="Nat. Plants">
        <title>Genome sequencing of Musa balbisiana reveals subgenome evolution and function divergence in polyploid bananas.</title>
        <authorList>
            <person name="Yao X."/>
        </authorList>
    </citation>
    <scope>NUCLEOTIDE SEQUENCE [LARGE SCALE GENOMIC DNA]</scope>
    <source>
        <strain evidence="2">cv. DH-PKW</strain>
        <tissue evidence="1">Leaves</tissue>
    </source>
</reference>
<keyword evidence="2" id="KW-1185">Reference proteome</keyword>
<protein>
    <submittedName>
        <fullName evidence="1">Uncharacterized protein</fullName>
    </submittedName>
</protein>
<dbReference type="AlphaFoldDB" id="A0A4V4H4L5"/>
<dbReference type="EMBL" id="PYDT01000008">
    <property type="protein sequence ID" value="THU52586.1"/>
    <property type="molecule type" value="Genomic_DNA"/>
</dbReference>
<accession>A0A4V4H4L5</accession>
<dbReference type="Proteomes" id="UP000317650">
    <property type="component" value="Chromosome 10"/>
</dbReference>
<evidence type="ECO:0000313" key="2">
    <source>
        <dbReference type="Proteomes" id="UP000317650"/>
    </source>
</evidence>
<name>A0A4V4H4L5_MUSBA</name>
<proteinExistence type="predicted"/>
<sequence>MGFWFLNSALTQMRDWMVVPPPLRPPFPPPRTRRTLPAGASFLLQIFSMHDKRGKAYFQNRSTVSRFLLVCLCSRTEHCEYRLPVGPCESQ</sequence>